<dbReference type="EMBL" id="BMAO01006187">
    <property type="protein sequence ID" value="GFR06792.1"/>
    <property type="molecule type" value="Genomic_DNA"/>
</dbReference>
<gene>
    <name evidence="3" type="primary">AVEN_79112_1</name>
    <name evidence="3" type="ORF">TNCT_231721</name>
</gene>
<protein>
    <submittedName>
        <fullName evidence="3">Uncharacterized protein</fullName>
    </submittedName>
</protein>
<feature type="compositionally biased region" description="Polar residues" evidence="1">
    <location>
        <begin position="570"/>
        <end position="581"/>
    </location>
</feature>
<name>A0A8X6LFR8_TRICU</name>
<comment type="caution">
    <text evidence="3">The sequence shown here is derived from an EMBL/GenBank/DDBJ whole genome shotgun (WGS) entry which is preliminary data.</text>
</comment>
<dbReference type="Proteomes" id="UP000887116">
    <property type="component" value="Unassembled WGS sequence"/>
</dbReference>
<feature type="region of interest" description="Disordered" evidence="1">
    <location>
        <begin position="492"/>
        <end position="581"/>
    </location>
</feature>
<keyword evidence="2" id="KW-0812">Transmembrane</keyword>
<feature type="transmembrane region" description="Helical" evidence="2">
    <location>
        <begin position="375"/>
        <end position="399"/>
    </location>
</feature>
<feature type="compositionally biased region" description="Basic and acidic residues" evidence="1">
    <location>
        <begin position="499"/>
        <end position="524"/>
    </location>
</feature>
<evidence type="ECO:0000313" key="3">
    <source>
        <dbReference type="EMBL" id="GFR06792.1"/>
    </source>
</evidence>
<dbReference type="AlphaFoldDB" id="A0A8X6LFR8"/>
<evidence type="ECO:0000256" key="2">
    <source>
        <dbReference type="SAM" id="Phobius"/>
    </source>
</evidence>
<proteinExistence type="predicted"/>
<keyword evidence="2" id="KW-0472">Membrane</keyword>
<feature type="compositionally biased region" description="Basic and acidic residues" evidence="1">
    <location>
        <begin position="553"/>
        <end position="569"/>
    </location>
</feature>
<keyword evidence="2" id="KW-1133">Transmembrane helix</keyword>
<organism evidence="3 4">
    <name type="scientific">Trichonephila clavata</name>
    <name type="common">Joro spider</name>
    <name type="synonym">Nephila clavata</name>
    <dbReference type="NCBI Taxonomy" id="2740835"/>
    <lineage>
        <taxon>Eukaryota</taxon>
        <taxon>Metazoa</taxon>
        <taxon>Ecdysozoa</taxon>
        <taxon>Arthropoda</taxon>
        <taxon>Chelicerata</taxon>
        <taxon>Arachnida</taxon>
        <taxon>Araneae</taxon>
        <taxon>Araneomorphae</taxon>
        <taxon>Entelegynae</taxon>
        <taxon>Araneoidea</taxon>
        <taxon>Nephilidae</taxon>
        <taxon>Trichonephila</taxon>
    </lineage>
</organism>
<evidence type="ECO:0000256" key="1">
    <source>
        <dbReference type="SAM" id="MobiDB-lite"/>
    </source>
</evidence>
<keyword evidence="4" id="KW-1185">Reference proteome</keyword>
<feature type="compositionally biased region" description="Low complexity" evidence="1">
    <location>
        <begin position="531"/>
        <end position="552"/>
    </location>
</feature>
<evidence type="ECO:0000313" key="4">
    <source>
        <dbReference type="Proteomes" id="UP000887116"/>
    </source>
</evidence>
<dbReference type="OrthoDB" id="6449698at2759"/>
<accession>A0A8X6LFR8</accession>
<reference evidence="3" key="1">
    <citation type="submission" date="2020-07" db="EMBL/GenBank/DDBJ databases">
        <title>Multicomponent nature underlies the extraordinary mechanical properties of spider dragline silk.</title>
        <authorList>
            <person name="Kono N."/>
            <person name="Nakamura H."/>
            <person name="Mori M."/>
            <person name="Yoshida Y."/>
            <person name="Ohtoshi R."/>
            <person name="Malay A.D."/>
            <person name="Moran D.A.P."/>
            <person name="Tomita M."/>
            <person name="Numata K."/>
            <person name="Arakawa K."/>
        </authorList>
    </citation>
    <scope>NUCLEOTIDE SEQUENCE</scope>
</reference>
<sequence>MYNFSVSQKLIQFLILSLTAVDNMYFKAHSQEVHPKISDDYKDELFNEMAKVFKILKEHSLTDNPERINIPLQTIPHSDIMEERQIDSVHQIGSKNDFNFVTESKSLISSPLPIHMDSDYTSPSLYYNSATSLDFHSSDFLNKWFKRKHRFRGSKRHNGAYKKSFRAHIRHLKSVDRKLLKKLPMKHLSTNVSVKENKRKPLVYSDNEKLLPELQNVRENFKNAIWNNSKEPGNIFGQISPFKKEKEFSSGRYTKTSERGSNRANRNIKALNSLFSSSNGINKFSLKGREPKVIQNFIDITSDADNDTYIEVPIKPRPFKNTEISYAGSDFLPDHINKRFSVVDIDSHQIRNIEDEPNEVNTMSNRLFNYFQSHYIIASSILTICFMIIVILGIIAFYIGRNQTNLWKNSKQMSPEGIKKFDLPARPDYSFDTSKAKTNSKNILKSFSKKNKEKGKCDDDSRSLFSIGSCTSLGEINSSDFIRLAKLDNYGRNRVHGGTKNEKDSINKSETKNKTDDSPAERLMRMHRNFSSRSSTLRSSGSQQSPKSSPVQRRQELEQLSRKRERTCFRNDNSNSPLQTESKAVANSFAIAEDDKAEDLNEIICNAQFSSNRPVGHEERSTCLHRLLINNSSTFNVPSTNNPFEENIETQNTDVSMNIDIKTEIQDKISSLSSSNLQKLCDESTYDYNMPEMSIDPEPETDF</sequence>